<dbReference type="PROSITE" id="PS50977">
    <property type="entry name" value="HTH_TETR_2"/>
    <property type="match status" value="1"/>
</dbReference>
<feature type="DNA-binding region" description="H-T-H motif" evidence="2">
    <location>
        <begin position="34"/>
        <end position="53"/>
    </location>
</feature>
<gene>
    <name evidence="5" type="ORF">KSF_010070</name>
</gene>
<evidence type="ECO:0000256" key="1">
    <source>
        <dbReference type="ARBA" id="ARBA00023125"/>
    </source>
</evidence>
<dbReference type="InterPro" id="IPR039532">
    <property type="entry name" value="TetR_C_Firmicutes"/>
</dbReference>
<keyword evidence="3" id="KW-1133">Transmembrane helix</keyword>
<protein>
    <submittedName>
        <fullName evidence="5">TetR family transcriptional regulator</fullName>
    </submittedName>
</protein>
<evidence type="ECO:0000256" key="2">
    <source>
        <dbReference type="PROSITE-ProRule" id="PRU00335"/>
    </source>
</evidence>
<dbReference type="Pfam" id="PF00440">
    <property type="entry name" value="TetR_N"/>
    <property type="match status" value="1"/>
</dbReference>
<dbReference type="PRINTS" id="PR00455">
    <property type="entry name" value="HTHTETR"/>
</dbReference>
<dbReference type="PANTHER" id="PTHR43479:SF7">
    <property type="entry name" value="TETR-FAMILY TRANSCRIPTIONAL REGULATOR"/>
    <property type="match status" value="1"/>
</dbReference>
<keyword evidence="6" id="KW-1185">Reference proteome</keyword>
<organism evidence="5 6">
    <name type="scientific">Reticulibacter mediterranei</name>
    <dbReference type="NCBI Taxonomy" id="2778369"/>
    <lineage>
        <taxon>Bacteria</taxon>
        <taxon>Bacillati</taxon>
        <taxon>Chloroflexota</taxon>
        <taxon>Ktedonobacteria</taxon>
        <taxon>Ktedonobacterales</taxon>
        <taxon>Reticulibacteraceae</taxon>
        <taxon>Reticulibacter</taxon>
    </lineage>
</organism>
<reference evidence="5" key="1">
    <citation type="submission" date="2020-10" db="EMBL/GenBank/DDBJ databases">
        <title>Taxonomic study of unclassified bacteria belonging to the class Ktedonobacteria.</title>
        <authorList>
            <person name="Yabe S."/>
            <person name="Wang C.M."/>
            <person name="Zheng Y."/>
            <person name="Sakai Y."/>
            <person name="Cavaletti L."/>
            <person name="Monciardini P."/>
            <person name="Donadio S."/>
        </authorList>
    </citation>
    <scope>NUCLEOTIDE SEQUENCE</scope>
    <source>
        <strain evidence="5">ID150040</strain>
    </source>
</reference>
<dbReference type="AlphaFoldDB" id="A0A8J3I8S5"/>
<evidence type="ECO:0000313" key="5">
    <source>
        <dbReference type="EMBL" id="GHO90959.1"/>
    </source>
</evidence>
<dbReference type="Gene3D" id="1.10.357.10">
    <property type="entry name" value="Tetracycline Repressor, domain 2"/>
    <property type="match status" value="1"/>
</dbReference>
<dbReference type="InterPro" id="IPR009057">
    <property type="entry name" value="Homeodomain-like_sf"/>
</dbReference>
<evidence type="ECO:0000313" key="6">
    <source>
        <dbReference type="Proteomes" id="UP000597444"/>
    </source>
</evidence>
<dbReference type="EMBL" id="BNJK01000001">
    <property type="protein sequence ID" value="GHO90959.1"/>
    <property type="molecule type" value="Genomic_DNA"/>
</dbReference>
<comment type="caution">
    <text evidence="5">The sequence shown here is derived from an EMBL/GenBank/DDBJ whole genome shotgun (WGS) entry which is preliminary data.</text>
</comment>
<dbReference type="Pfam" id="PF14278">
    <property type="entry name" value="TetR_C_8"/>
    <property type="match status" value="1"/>
</dbReference>
<keyword evidence="3" id="KW-0812">Transmembrane</keyword>
<dbReference type="Proteomes" id="UP000597444">
    <property type="component" value="Unassembled WGS sequence"/>
</dbReference>
<sequence>MTHNSRDLRVRRTHKLLREALVALIEEQGFDALTVEAIVQRAMVSRAAFYRHYQDKYDLIEQLFFEAMQMMLHDIDLSWNQASQDHQPDAFVRLFEHFTAYGRLYRALLGEKGSPWFQAKMRACLAEVVGEQTAGFRFAANQKVLREQRAFASGFVPTLVAGLLVDAITWWFEQEQPDPPQQIALSCYNLVLSTLKEANRWE</sequence>
<dbReference type="SUPFAM" id="SSF46689">
    <property type="entry name" value="Homeodomain-like"/>
    <property type="match status" value="1"/>
</dbReference>
<evidence type="ECO:0000259" key="4">
    <source>
        <dbReference type="PROSITE" id="PS50977"/>
    </source>
</evidence>
<feature type="transmembrane region" description="Helical" evidence="3">
    <location>
        <begin position="150"/>
        <end position="172"/>
    </location>
</feature>
<accession>A0A8J3I8S5</accession>
<proteinExistence type="predicted"/>
<name>A0A8J3I8S5_9CHLR</name>
<dbReference type="InterPro" id="IPR050624">
    <property type="entry name" value="HTH-type_Tx_Regulator"/>
</dbReference>
<keyword evidence="1 2" id="KW-0238">DNA-binding</keyword>
<dbReference type="PANTHER" id="PTHR43479">
    <property type="entry name" value="ACREF/ENVCD OPERON REPRESSOR-RELATED"/>
    <property type="match status" value="1"/>
</dbReference>
<feature type="domain" description="HTH tetR-type" evidence="4">
    <location>
        <begin position="11"/>
        <end position="71"/>
    </location>
</feature>
<dbReference type="GO" id="GO:0003677">
    <property type="term" value="F:DNA binding"/>
    <property type="evidence" value="ECO:0007669"/>
    <property type="project" value="UniProtKB-UniRule"/>
</dbReference>
<evidence type="ECO:0000256" key="3">
    <source>
        <dbReference type="SAM" id="Phobius"/>
    </source>
</evidence>
<keyword evidence="3" id="KW-0472">Membrane</keyword>
<dbReference type="RefSeq" id="WP_220201892.1">
    <property type="nucleotide sequence ID" value="NZ_BNJK01000001.1"/>
</dbReference>
<dbReference type="InterPro" id="IPR001647">
    <property type="entry name" value="HTH_TetR"/>
</dbReference>